<dbReference type="PANTHER" id="PTHR21937">
    <property type="entry name" value="CCDC66 DOMAIN-CONTAINING PROTEIN"/>
    <property type="match status" value="1"/>
</dbReference>
<feature type="compositionally biased region" description="Polar residues" evidence="1">
    <location>
        <begin position="598"/>
        <end position="619"/>
    </location>
</feature>
<feature type="region of interest" description="Disordered" evidence="1">
    <location>
        <begin position="285"/>
        <end position="340"/>
    </location>
</feature>
<feature type="compositionally biased region" description="Low complexity" evidence="1">
    <location>
        <begin position="285"/>
        <end position="296"/>
    </location>
</feature>
<feature type="compositionally biased region" description="Basic and acidic residues" evidence="1">
    <location>
        <begin position="1184"/>
        <end position="1194"/>
    </location>
</feature>
<accession>A0ABN8MWH1</accession>
<proteinExistence type="predicted"/>
<organism evidence="2 3">
    <name type="scientific">Porites lobata</name>
    <dbReference type="NCBI Taxonomy" id="104759"/>
    <lineage>
        <taxon>Eukaryota</taxon>
        <taxon>Metazoa</taxon>
        <taxon>Cnidaria</taxon>
        <taxon>Anthozoa</taxon>
        <taxon>Hexacorallia</taxon>
        <taxon>Scleractinia</taxon>
        <taxon>Fungiina</taxon>
        <taxon>Poritidae</taxon>
        <taxon>Porites</taxon>
    </lineage>
</organism>
<feature type="region of interest" description="Disordered" evidence="1">
    <location>
        <begin position="952"/>
        <end position="1435"/>
    </location>
</feature>
<dbReference type="Proteomes" id="UP001159405">
    <property type="component" value="Unassembled WGS sequence"/>
</dbReference>
<name>A0ABN8MWH1_9CNID</name>
<feature type="compositionally biased region" description="Basic and acidic residues" evidence="1">
    <location>
        <begin position="1001"/>
        <end position="1061"/>
    </location>
</feature>
<dbReference type="InterPro" id="IPR031440">
    <property type="entry name" value="DUF4670"/>
</dbReference>
<feature type="compositionally biased region" description="Basic and acidic residues" evidence="1">
    <location>
        <begin position="670"/>
        <end position="681"/>
    </location>
</feature>
<dbReference type="PANTHER" id="PTHR21937:SF6">
    <property type="entry name" value="CCDC66 DOMAIN-CONTAINING PROTEIN"/>
    <property type="match status" value="1"/>
</dbReference>
<comment type="caution">
    <text evidence="2">The sequence shown here is derived from an EMBL/GenBank/DDBJ whole genome shotgun (WGS) entry which is preliminary data.</text>
</comment>
<feature type="compositionally biased region" description="Basic and acidic residues" evidence="1">
    <location>
        <begin position="398"/>
        <end position="410"/>
    </location>
</feature>
<feature type="region of interest" description="Disordered" evidence="1">
    <location>
        <begin position="859"/>
        <end position="878"/>
    </location>
</feature>
<feature type="region of interest" description="Disordered" evidence="1">
    <location>
        <begin position="360"/>
        <end position="637"/>
    </location>
</feature>
<protein>
    <submittedName>
        <fullName evidence="2">Uncharacterized protein</fullName>
    </submittedName>
</protein>
<evidence type="ECO:0000313" key="2">
    <source>
        <dbReference type="EMBL" id="CAH3034610.1"/>
    </source>
</evidence>
<gene>
    <name evidence="2" type="ORF">PLOB_00025333</name>
</gene>
<feature type="compositionally biased region" description="Basic and acidic residues" evidence="1">
    <location>
        <begin position="744"/>
        <end position="754"/>
    </location>
</feature>
<feature type="compositionally biased region" description="Basic and acidic residues" evidence="1">
    <location>
        <begin position="1070"/>
        <end position="1086"/>
    </location>
</feature>
<feature type="compositionally biased region" description="Low complexity" evidence="1">
    <location>
        <begin position="574"/>
        <end position="584"/>
    </location>
</feature>
<feature type="compositionally biased region" description="Polar residues" evidence="1">
    <location>
        <begin position="1244"/>
        <end position="1255"/>
    </location>
</feature>
<feature type="region of interest" description="Disordered" evidence="1">
    <location>
        <begin position="651"/>
        <end position="697"/>
    </location>
</feature>
<dbReference type="EMBL" id="CALNXK010000003">
    <property type="protein sequence ID" value="CAH3034610.1"/>
    <property type="molecule type" value="Genomic_DNA"/>
</dbReference>
<feature type="region of interest" description="Disordered" evidence="1">
    <location>
        <begin position="732"/>
        <end position="763"/>
    </location>
</feature>
<sequence>MFSPLARGKAGWDGGLDFEDGLDQTSPIEPLFPQLLNHTSPRHKSAKSAGSFVLDDGQLSLPKTFVTRKGAILLFTPSDDLHCHGNVESHLKKESVYEAGLKLRTLGNLTHSVLEFGKEDEEAWEGSVVDSPKETSLKGNLEKRDKTLFLRFLHYLDSENLTADKNVQPGADPDYYLEELKKTSGHISPRRFRSHTPFSTRTSYSGNTYSHFLEDDEEITGIIEDYMKYGRSTGHGHNKEHLEHGVVSSDHMPNIDTEGREAPDDTSVFSFPKSPRINLTFSTFSPSMPSMSSTTFQETEDLIPRPKTAPIPPTLESPRANPRITSAKPPPPPRALGTTPSHLHEIINADVGFGRYQRQAPVPRRRLSRSPSPSFHLGSSRGTTPDFNKVQRLASPDGKSEDWNRTSHVIEEEDEASFPADQGESGSGSRRPSSAGSLQRRGEEKVSVQRRALSAGTASKKSRSSAHSSRSASLSSVSHRYDRTLSALSRDQENVLHPVTFEDLERDEDTPTWPGMQERYSSIEDDSAEVVEGGRNSLEQFTREMDDSRVISPSRDSFVSSSRDLRSPSRDSDVSPSRDSVVSPANDVVNRGPLPPRHSSSVTSRMGSPSTRSPSVQSRRGTKERTRGSSAASSDAIEQWEEAVKSVDNIGVGKSSSSSLSEHGVLSRQSDLKQERSRVESGTRMSSGKSASGGAVTKATLGSEADLAQVSETQVRSQSVVDGLYEDLLVGEETADQEWPGMFERSEDYEPDEGHESDESDSIMQDLAISPVDDLTEASRENTFHPVPSLSEEEIVDPVANIQQEIIPTAAEEEEVLTGTPVKNAHEDEALTPSRSSELHENEALPPVTLTLDLEEKVQSVSTKTNAPSPDVDLVGAGTAVSGQTGDVVAESIPTEALASADVSSESEIAVLSSPGVLREKPAEIPRASSPTPIKVDQILHKELLAETGLSIEGQLGNRRPPSPYKETIDIEKSRPSSPVTEEERNVPVSIGQAVRNYLESGKEPQIRERSARSRRCSEAGTEEKENAVKTDETMVPKMEAKEPVIKSKTEVSKTTIDKQSKPVASSLNEKSKDLPSNKKKVEEKPNYTGLNLVNRDGKLREVKEPTDEEREARRQMVSSLFQKRDAPTQGKLELEGIGKEGDEGESLSEGLVTRTSPTNSDKSKKNDLSDLAALVAKKKTASKTKEKKPESKKKSGKSSKSAKNKSEITIDPENIDFDAFNTPEMLEGMDDELRQFVEEQSKGDVTSAATTKPSDTAVVSKEVKRQESVQTLEIPQVAQDVPAEKRDAHAPSKPKKLSKKELAKMRAEQRKEERKRREEEKRLKEEEMRLMKEREEEAARAKAEAEEKQKNIEEEKLKRLADEEEAKKQEEEALEKLREAKKKAREEREVRRAAEAERRRLEVQKKREEKKKRDEELKEREKELEQQRMDREKRMAEIEEARRRKEELERLEEEQRREEERIRALQEEEEERRLEEEKIREAEEELRRIQEEREYREQMRRIAEMQEAKLRQEEEERRRREEEERQRMDEEWRKWEEAEQRRIQEEQKRIEMARRLEALARMRSAQAAARRKALLLKRREENVERMQNLKHTRCGQGVTRAFVFTYYTHIPRKVWEVPIGFNKKKKGYGSPRRKPAPPKPP</sequence>
<feature type="compositionally biased region" description="Basic and acidic residues" evidence="1">
    <location>
        <begin position="1096"/>
        <end position="1115"/>
    </location>
</feature>
<feature type="compositionally biased region" description="Basic and acidic residues" evidence="1">
    <location>
        <begin position="1123"/>
        <end position="1142"/>
    </location>
</feature>
<feature type="compositionally biased region" description="Low complexity" evidence="1">
    <location>
        <begin position="423"/>
        <end position="437"/>
    </location>
</feature>
<evidence type="ECO:0000313" key="3">
    <source>
        <dbReference type="Proteomes" id="UP001159405"/>
    </source>
</evidence>
<feature type="compositionally biased region" description="Low complexity" evidence="1">
    <location>
        <begin position="465"/>
        <end position="478"/>
    </location>
</feature>
<feature type="compositionally biased region" description="Basic and acidic residues" evidence="1">
    <location>
        <begin position="1232"/>
        <end position="1243"/>
    </location>
</feature>
<reference evidence="2 3" key="1">
    <citation type="submission" date="2022-05" db="EMBL/GenBank/DDBJ databases">
        <authorList>
            <consortium name="Genoscope - CEA"/>
            <person name="William W."/>
        </authorList>
    </citation>
    <scope>NUCLEOTIDE SEQUENCE [LARGE SCALE GENOMIC DNA]</scope>
</reference>
<feature type="compositionally biased region" description="Basic and acidic residues" evidence="1">
    <location>
        <begin position="1300"/>
        <end position="1435"/>
    </location>
</feature>
<feature type="compositionally biased region" description="Basic residues" evidence="1">
    <location>
        <begin position="1195"/>
        <end position="1204"/>
    </location>
</feature>
<evidence type="ECO:0000256" key="1">
    <source>
        <dbReference type="SAM" id="MobiDB-lite"/>
    </source>
</evidence>
<feature type="region of interest" description="Disordered" evidence="1">
    <location>
        <begin position="814"/>
        <end position="843"/>
    </location>
</feature>
<feature type="compositionally biased region" description="Polar residues" evidence="1">
    <location>
        <begin position="859"/>
        <end position="868"/>
    </location>
</feature>
<feature type="compositionally biased region" description="Basic and acidic residues" evidence="1">
    <location>
        <begin position="563"/>
        <end position="573"/>
    </location>
</feature>
<feature type="compositionally biased region" description="Low complexity" evidence="1">
    <location>
        <begin position="552"/>
        <end position="562"/>
    </location>
</feature>
<keyword evidence="3" id="KW-1185">Reference proteome</keyword>